<dbReference type="PROSITE" id="PS51849">
    <property type="entry name" value="RSGI_N"/>
    <property type="match status" value="1"/>
</dbReference>
<accession>A0ABT1RSS0</accession>
<dbReference type="InterPro" id="IPR024449">
    <property type="entry name" value="Anti-sigma_RsgI_N"/>
</dbReference>
<evidence type="ECO:0000256" key="6">
    <source>
        <dbReference type="SAM" id="MobiDB-lite"/>
    </source>
</evidence>
<keyword evidence="4 7" id="KW-1133">Transmembrane helix</keyword>
<reference evidence="9 10" key="1">
    <citation type="submission" date="2022-06" db="EMBL/GenBank/DDBJ databases">
        <title>Isolation of gut microbiota from human fecal samples.</title>
        <authorList>
            <person name="Pamer E.G."/>
            <person name="Barat B."/>
            <person name="Waligurski E."/>
            <person name="Medina S."/>
            <person name="Paddock L."/>
            <person name="Mostad J."/>
        </authorList>
    </citation>
    <scope>NUCLEOTIDE SEQUENCE [LARGE SCALE GENOMIC DNA]</scope>
    <source>
        <strain evidence="9 10">SL.3.17</strain>
    </source>
</reference>
<evidence type="ECO:0000256" key="1">
    <source>
        <dbReference type="ARBA" id="ARBA00004162"/>
    </source>
</evidence>
<feature type="compositionally biased region" description="Basic and acidic residues" evidence="6">
    <location>
        <begin position="244"/>
        <end position="278"/>
    </location>
</feature>
<organism evidence="9 10">
    <name type="scientific">Anaerovorax odorimutans</name>
    <dbReference type="NCBI Taxonomy" id="109327"/>
    <lineage>
        <taxon>Bacteria</taxon>
        <taxon>Bacillati</taxon>
        <taxon>Bacillota</taxon>
        <taxon>Clostridia</taxon>
        <taxon>Peptostreptococcales</taxon>
        <taxon>Anaerovoracaceae</taxon>
        <taxon>Anaerovorax</taxon>
    </lineage>
</organism>
<evidence type="ECO:0000256" key="5">
    <source>
        <dbReference type="ARBA" id="ARBA00023136"/>
    </source>
</evidence>
<evidence type="ECO:0000256" key="4">
    <source>
        <dbReference type="ARBA" id="ARBA00022989"/>
    </source>
</evidence>
<comment type="caution">
    <text evidence="9">The sequence shown here is derived from an EMBL/GenBank/DDBJ whole genome shotgun (WGS) entry which is preliminary data.</text>
</comment>
<dbReference type="RefSeq" id="WP_256133099.1">
    <property type="nucleotide sequence ID" value="NZ_JANFXK010000017.1"/>
</dbReference>
<evidence type="ECO:0000259" key="8">
    <source>
        <dbReference type="PROSITE" id="PS51849"/>
    </source>
</evidence>
<comment type="subcellular location">
    <subcellularLocation>
        <location evidence="1">Cell membrane</location>
        <topology evidence="1">Single-pass membrane protein</topology>
    </subcellularLocation>
</comment>
<dbReference type="Pfam" id="PF23750">
    <property type="entry name" value="RsgI_M"/>
    <property type="match status" value="1"/>
</dbReference>
<evidence type="ECO:0000313" key="10">
    <source>
        <dbReference type="Proteomes" id="UP001524502"/>
    </source>
</evidence>
<evidence type="ECO:0000256" key="7">
    <source>
        <dbReference type="SAM" id="Phobius"/>
    </source>
</evidence>
<keyword evidence="5 7" id="KW-0472">Membrane</keyword>
<feature type="compositionally biased region" description="Acidic residues" evidence="6">
    <location>
        <begin position="321"/>
        <end position="344"/>
    </location>
</feature>
<evidence type="ECO:0000313" key="9">
    <source>
        <dbReference type="EMBL" id="MCQ4637916.1"/>
    </source>
</evidence>
<evidence type="ECO:0000256" key="3">
    <source>
        <dbReference type="ARBA" id="ARBA00022692"/>
    </source>
</evidence>
<dbReference type="InterPro" id="IPR055431">
    <property type="entry name" value="RsgI_M"/>
</dbReference>
<keyword evidence="10" id="KW-1185">Reference proteome</keyword>
<feature type="transmembrane region" description="Helical" evidence="7">
    <location>
        <begin position="67"/>
        <end position="86"/>
    </location>
</feature>
<protein>
    <submittedName>
        <fullName evidence="9">Anti-sigma factor domain-containing protein</fullName>
    </submittedName>
</protein>
<dbReference type="Pfam" id="PF12791">
    <property type="entry name" value="RsgI_N"/>
    <property type="match status" value="1"/>
</dbReference>
<gene>
    <name evidence="9" type="ORF">NE619_14365</name>
</gene>
<evidence type="ECO:0000256" key="2">
    <source>
        <dbReference type="ARBA" id="ARBA00022475"/>
    </source>
</evidence>
<feature type="region of interest" description="Disordered" evidence="6">
    <location>
        <begin position="232"/>
        <end position="344"/>
    </location>
</feature>
<sequence>MYYKVMVLEIKDDYCLAMSDDGQILRIKKKSGLQEGDRIYVLGEDLCGAEAGEKEGKKLLPLSKKTMRSVIAVAAALMLCLSALIVPRLTDKVYAVVSVDISASLQVELDKDYKVLKAVSYGNSIPGEQLDSLKGRSLEEVRQKLGEDQSAGSETVLIGYALEQKEDQQKEEQVSQYLRDLFKDSPALYLKGSREDVKQARKEKKSLGIYIASKALAEDKLEDVIPDMSREEAAELLKNQPELMKNKDAKDALENGGKKEKQTKENRGENDKSPADRDDDREDAYDSDDDDDDDKETRPKATTQSPKKDSTKKPTAAIRETDDDSDDDSDSDSADQDDDSEEDD</sequence>
<name>A0ABT1RSS0_9FIRM</name>
<feature type="domain" description="RsgI N-terminal anti-sigma" evidence="8">
    <location>
        <begin position="3"/>
        <end position="50"/>
    </location>
</feature>
<keyword evidence="2" id="KW-1003">Cell membrane</keyword>
<dbReference type="Proteomes" id="UP001524502">
    <property type="component" value="Unassembled WGS sequence"/>
</dbReference>
<proteinExistence type="predicted"/>
<dbReference type="EMBL" id="JANFXK010000017">
    <property type="protein sequence ID" value="MCQ4637916.1"/>
    <property type="molecule type" value="Genomic_DNA"/>
</dbReference>
<feature type="compositionally biased region" description="Acidic residues" evidence="6">
    <location>
        <begin position="279"/>
        <end position="294"/>
    </location>
</feature>
<keyword evidence="3 7" id="KW-0812">Transmembrane</keyword>